<evidence type="ECO:0000256" key="13">
    <source>
        <dbReference type="ARBA" id="ARBA00025830"/>
    </source>
</evidence>
<comment type="caution">
    <text evidence="18">The sequence shown here is derived from an EMBL/GenBank/DDBJ whole genome shotgun (WGS) entry which is preliminary data.</text>
</comment>
<comment type="subcellular location">
    <subcellularLocation>
        <location evidence="1 14">Cell membrane</location>
        <topology evidence="1 14">Single-pass membrane protein</topology>
    </subcellularLocation>
</comment>
<evidence type="ECO:0000256" key="14">
    <source>
        <dbReference type="HAMAP-Rule" id="MF_01398"/>
    </source>
</evidence>
<keyword evidence="8 14" id="KW-1133">Transmembrane helix</keyword>
<evidence type="ECO:0000256" key="2">
    <source>
        <dbReference type="ARBA" id="ARBA00005513"/>
    </source>
</evidence>
<organism evidence="18 19">
    <name type="scientific">Actinomycetospora aeridis</name>
    <dbReference type="NCBI Taxonomy" id="3129231"/>
    <lineage>
        <taxon>Bacteria</taxon>
        <taxon>Bacillati</taxon>
        <taxon>Actinomycetota</taxon>
        <taxon>Actinomycetes</taxon>
        <taxon>Pseudonocardiales</taxon>
        <taxon>Pseudonocardiaceae</taxon>
        <taxon>Actinomycetospora</taxon>
    </lineage>
</organism>
<accession>A0ABU8MZK1</accession>
<comment type="function">
    <text evidence="12 14">F(1)F(0) ATP synthase produces ATP from ADP in the presence of a proton or sodium gradient. F-type ATPases consist of two structural domains, F(1) containing the extramembraneous catalytic core and F(0) containing the membrane proton channel, linked together by a central stalk and a peripheral stalk. During catalysis, ATP synthesis in the catalytic domain of F(1) is coupled via a rotary mechanism of the central stalk subunits to proton translocation.</text>
</comment>
<feature type="coiled-coil region" evidence="16">
    <location>
        <begin position="62"/>
        <end position="89"/>
    </location>
</feature>
<dbReference type="CDD" id="cd06503">
    <property type="entry name" value="ATP-synt_Fo_b"/>
    <property type="match status" value="1"/>
</dbReference>
<evidence type="ECO:0000256" key="5">
    <source>
        <dbReference type="ARBA" id="ARBA00022547"/>
    </source>
</evidence>
<keyword evidence="3 14" id="KW-0813">Transport</keyword>
<keyword evidence="4 14" id="KW-1003">Cell membrane</keyword>
<dbReference type="PANTHER" id="PTHR33445:SF1">
    <property type="entry name" value="ATP SYNTHASE SUBUNIT B"/>
    <property type="match status" value="1"/>
</dbReference>
<evidence type="ECO:0000256" key="1">
    <source>
        <dbReference type="ARBA" id="ARBA00004162"/>
    </source>
</evidence>
<evidence type="ECO:0000256" key="7">
    <source>
        <dbReference type="ARBA" id="ARBA00022781"/>
    </source>
</evidence>
<evidence type="ECO:0000256" key="8">
    <source>
        <dbReference type="ARBA" id="ARBA00022989"/>
    </source>
</evidence>
<dbReference type="InterPro" id="IPR002146">
    <property type="entry name" value="ATP_synth_b/b'su_bac/chlpt"/>
</dbReference>
<evidence type="ECO:0000313" key="19">
    <source>
        <dbReference type="Proteomes" id="UP001370100"/>
    </source>
</evidence>
<keyword evidence="7 14" id="KW-0375">Hydrogen ion transport</keyword>
<evidence type="ECO:0000256" key="17">
    <source>
        <dbReference type="SAM" id="MobiDB-lite"/>
    </source>
</evidence>
<keyword evidence="19" id="KW-1185">Reference proteome</keyword>
<comment type="similarity">
    <text evidence="2 14 15">Belongs to the ATPase B chain family.</text>
</comment>
<dbReference type="Gene3D" id="1.20.5.620">
    <property type="entry name" value="F1F0 ATP synthase subunit B, membrane domain"/>
    <property type="match status" value="1"/>
</dbReference>
<dbReference type="NCBIfam" id="TIGR01144">
    <property type="entry name" value="ATP_synt_b"/>
    <property type="match status" value="1"/>
</dbReference>
<gene>
    <name evidence="14 18" type="primary">atpF</name>
    <name evidence="18" type="ORF">WCD41_03790</name>
</gene>
<dbReference type="HAMAP" id="MF_01398">
    <property type="entry name" value="ATP_synth_b_bprime"/>
    <property type="match status" value="1"/>
</dbReference>
<evidence type="ECO:0000256" key="4">
    <source>
        <dbReference type="ARBA" id="ARBA00022475"/>
    </source>
</evidence>
<dbReference type="Pfam" id="PF00430">
    <property type="entry name" value="ATP-synt_B"/>
    <property type="match status" value="1"/>
</dbReference>
<evidence type="ECO:0000256" key="10">
    <source>
        <dbReference type="ARBA" id="ARBA00023136"/>
    </source>
</evidence>
<comment type="function">
    <text evidence="14">Component of the F(0) channel, it forms part of the peripheral stalk, linking F(1) to F(0).</text>
</comment>
<dbReference type="InterPro" id="IPR050059">
    <property type="entry name" value="ATP_synthase_B_chain"/>
</dbReference>
<evidence type="ECO:0000313" key="18">
    <source>
        <dbReference type="EMBL" id="MEJ2885558.1"/>
    </source>
</evidence>
<dbReference type="RefSeq" id="WP_337712030.1">
    <property type="nucleotide sequence ID" value="NZ_JBBEGL010000001.1"/>
</dbReference>
<keyword evidence="6 14" id="KW-0812">Transmembrane</keyword>
<keyword evidence="16" id="KW-0175">Coiled coil</keyword>
<dbReference type="InterPro" id="IPR005864">
    <property type="entry name" value="ATP_synth_F0_bsu_bac"/>
</dbReference>
<evidence type="ECO:0000256" key="9">
    <source>
        <dbReference type="ARBA" id="ARBA00023065"/>
    </source>
</evidence>
<evidence type="ECO:0000256" key="15">
    <source>
        <dbReference type="RuleBase" id="RU003848"/>
    </source>
</evidence>
<sequence length="201" mass="21424">MSAIEVLAEQPAGEPYAAFPHVAEIIVGLIAFSLLVYVIGKFAWPNVVTSHEDTKKQIEGGIAKAEAMEADAKAELARSRDRLARVDDETARIRDDARADAERIGQDMDTRAQEEAERVRAQGRQSLEASRSRAIAELRAQTGRESVELSRRIVSSALSDDASKGQSVDRFLDELEAMGGSAGGASADPDASVISGNGGQA</sequence>
<protein>
    <recommendedName>
        <fullName evidence="14">ATP synthase subunit b</fullName>
    </recommendedName>
    <alternativeName>
        <fullName evidence="14">ATP synthase F(0) sector subunit b</fullName>
    </alternativeName>
    <alternativeName>
        <fullName evidence="14">ATPase subunit I</fullName>
    </alternativeName>
    <alternativeName>
        <fullName evidence="14">F-type ATPase subunit b</fullName>
        <shortName evidence="14">F-ATPase subunit b</shortName>
    </alternativeName>
</protein>
<evidence type="ECO:0000256" key="3">
    <source>
        <dbReference type="ARBA" id="ARBA00022448"/>
    </source>
</evidence>
<feature type="transmembrane region" description="Helical" evidence="14">
    <location>
        <begin position="18"/>
        <end position="39"/>
    </location>
</feature>
<keyword evidence="11 14" id="KW-0066">ATP synthesis</keyword>
<dbReference type="SUPFAM" id="SSF81573">
    <property type="entry name" value="F1F0 ATP synthase subunit B, membrane domain"/>
    <property type="match status" value="1"/>
</dbReference>
<dbReference type="PANTHER" id="PTHR33445">
    <property type="entry name" value="ATP SYNTHASE SUBUNIT B', CHLOROPLASTIC"/>
    <property type="match status" value="1"/>
</dbReference>
<name>A0ABU8MZK1_9PSEU</name>
<evidence type="ECO:0000256" key="16">
    <source>
        <dbReference type="SAM" id="Coils"/>
    </source>
</evidence>
<comment type="subunit">
    <text evidence="13 14">F-type ATPases have 2 components, F(1) - the catalytic core - and F(0) - the membrane proton channel. F(1) has five subunits: alpha(3), beta(3), gamma(1), delta(1), epsilon(1). F(0) has three main subunits: a(1), b(2) and c(10-14). The alpha and beta chains form an alternating ring which encloses part of the gamma chain. F(1) is attached to F(0) by a central stalk formed by the gamma and epsilon chains, while a peripheral stalk is formed by the delta and b chains.</text>
</comment>
<evidence type="ECO:0000256" key="11">
    <source>
        <dbReference type="ARBA" id="ARBA00023310"/>
    </source>
</evidence>
<keyword evidence="9 14" id="KW-0406">Ion transport</keyword>
<dbReference type="InterPro" id="IPR028987">
    <property type="entry name" value="ATP_synth_B-like_membr_sf"/>
</dbReference>
<keyword evidence="10 14" id="KW-0472">Membrane</keyword>
<dbReference type="EMBL" id="JBBEGL010000001">
    <property type="protein sequence ID" value="MEJ2885558.1"/>
    <property type="molecule type" value="Genomic_DNA"/>
</dbReference>
<evidence type="ECO:0000256" key="6">
    <source>
        <dbReference type="ARBA" id="ARBA00022692"/>
    </source>
</evidence>
<evidence type="ECO:0000256" key="12">
    <source>
        <dbReference type="ARBA" id="ARBA00025198"/>
    </source>
</evidence>
<keyword evidence="5 14" id="KW-0138">CF(0)</keyword>
<proteinExistence type="inferred from homology"/>
<feature type="region of interest" description="Disordered" evidence="17">
    <location>
        <begin position="179"/>
        <end position="201"/>
    </location>
</feature>
<dbReference type="Proteomes" id="UP001370100">
    <property type="component" value="Unassembled WGS sequence"/>
</dbReference>
<reference evidence="18 19" key="1">
    <citation type="submission" date="2024-03" db="EMBL/GenBank/DDBJ databases">
        <title>Actinomycetospora sp. OC33-EN06, a novel actinomycete isolated from wild orchid (Aerides multiflora).</title>
        <authorList>
            <person name="Suriyachadkun C."/>
        </authorList>
    </citation>
    <scope>NUCLEOTIDE SEQUENCE [LARGE SCALE GENOMIC DNA]</scope>
    <source>
        <strain evidence="18 19">OC33-EN06</strain>
    </source>
</reference>